<gene>
    <name evidence="1" type="ORF">SAMN04488121_102240</name>
</gene>
<name>A0A1G7LZW4_CHIFI</name>
<reference evidence="1 2" key="1">
    <citation type="submission" date="2016-10" db="EMBL/GenBank/DDBJ databases">
        <authorList>
            <person name="de Groot N.N."/>
        </authorList>
    </citation>
    <scope>NUCLEOTIDE SEQUENCE [LARGE SCALE GENOMIC DNA]</scope>
    <source>
        <strain evidence="1 2">DSM 527</strain>
    </source>
</reference>
<organism evidence="1 2">
    <name type="scientific">Chitinophaga filiformis</name>
    <name type="common">Myxococcus filiformis</name>
    <name type="synonym">Flexibacter filiformis</name>
    <dbReference type="NCBI Taxonomy" id="104663"/>
    <lineage>
        <taxon>Bacteria</taxon>
        <taxon>Pseudomonadati</taxon>
        <taxon>Bacteroidota</taxon>
        <taxon>Chitinophagia</taxon>
        <taxon>Chitinophagales</taxon>
        <taxon>Chitinophagaceae</taxon>
        <taxon>Chitinophaga</taxon>
    </lineage>
</organism>
<dbReference type="OrthoDB" id="1495054at2"/>
<dbReference type="AlphaFoldDB" id="A0A1G7LZW4"/>
<evidence type="ECO:0000313" key="1">
    <source>
        <dbReference type="EMBL" id="SDF54926.1"/>
    </source>
</evidence>
<dbReference type="RefSeq" id="WP_143011392.1">
    <property type="nucleotide sequence ID" value="NZ_FNBN01000002.1"/>
</dbReference>
<evidence type="ECO:0000313" key="2">
    <source>
        <dbReference type="Proteomes" id="UP000199045"/>
    </source>
</evidence>
<sequence>MKQIPKYWKIVCSRHTSVLYQAQINTKHISERLLEQFIRTLISKYALSDNEIMEQHTRVPFKNKKDYISVVRTGCDLNEPLKINFSSQVADIYVDVCLTE</sequence>
<protein>
    <submittedName>
        <fullName evidence="1">Uncharacterized protein</fullName>
    </submittedName>
</protein>
<dbReference type="EMBL" id="FNBN01000002">
    <property type="protein sequence ID" value="SDF54926.1"/>
    <property type="molecule type" value="Genomic_DNA"/>
</dbReference>
<dbReference type="Proteomes" id="UP000199045">
    <property type="component" value="Unassembled WGS sequence"/>
</dbReference>
<dbReference type="STRING" id="104663.SAMN04488121_102240"/>
<accession>A0A1G7LZW4</accession>
<proteinExistence type="predicted"/>